<dbReference type="GeneID" id="63743420"/>
<keyword evidence="2" id="KW-1185">Reference proteome</keyword>
<organism evidence="1 2">
    <name type="scientific">Aspergillus wentii DTO 134E9</name>
    <dbReference type="NCBI Taxonomy" id="1073089"/>
    <lineage>
        <taxon>Eukaryota</taxon>
        <taxon>Fungi</taxon>
        <taxon>Dikarya</taxon>
        <taxon>Ascomycota</taxon>
        <taxon>Pezizomycotina</taxon>
        <taxon>Eurotiomycetes</taxon>
        <taxon>Eurotiomycetidae</taxon>
        <taxon>Eurotiales</taxon>
        <taxon>Aspergillaceae</taxon>
        <taxon>Aspergillus</taxon>
        <taxon>Aspergillus subgen. Cremei</taxon>
    </lineage>
</organism>
<dbReference type="InterPro" id="IPR050275">
    <property type="entry name" value="PGM_Phosphatase"/>
</dbReference>
<dbReference type="VEuPathDB" id="FungiDB:ASPWEDRAFT_103544"/>
<dbReference type="AlphaFoldDB" id="A0A1L9RXA1"/>
<dbReference type="PANTHER" id="PTHR48100">
    <property type="entry name" value="BROAD-SPECIFICITY PHOSPHATASE YOR283W-RELATED"/>
    <property type="match status" value="1"/>
</dbReference>
<dbReference type="Proteomes" id="UP000184383">
    <property type="component" value="Unassembled WGS sequence"/>
</dbReference>
<dbReference type="EMBL" id="KV878210">
    <property type="protein sequence ID" value="OJJ39504.1"/>
    <property type="molecule type" value="Genomic_DNA"/>
</dbReference>
<sequence>MAPIVHFVRHAQGVNNLGPSHWGIIDPTLTLKGKEQSHHLQSIFPHHANVELIAASPLRRTIYTAMHAFRPAFDANPDRKLLLLPDLQEYSGFSCDIGSEVGVLGEEMRENGVPVDMGLLGEGWEKKTGRYEPTTETISARCRDVRCWLKDRPEKEIVLVTHGGLLHYLTEDWEDACKGTGTGWTNTEYRSYVFTDDVYDDLAGTDFGGRNATLVETGESRARRGLKETPPSREEQKELYKLGRKGWEAQGLYLSPSEMAEKTGVKVTEK</sequence>
<proteinExistence type="predicted"/>
<accession>A0A1L9RXA1</accession>
<protein>
    <submittedName>
        <fullName evidence="1">Uncharacterized protein</fullName>
    </submittedName>
</protein>
<dbReference type="OrthoDB" id="496981at2759"/>
<dbReference type="RefSeq" id="XP_040693180.1">
    <property type="nucleotide sequence ID" value="XM_040827572.1"/>
</dbReference>
<dbReference type="SUPFAM" id="SSF53254">
    <property type="entry name" value="Phosphoglycerate mutase-like"/>
    <property type="match status" value="1"/>
</dbReference>
<reference evidence="2" key="1">
    <citation type="journal article" date="2017" name="Genome Biol.">
        <title>Comparative genomics reveals high biological diversity and specific adaptations in the industrially and medically important fungal genus Aspergillus.</title>
        <authorList>
            <person name="de Vries R.P."/>
            <person name="Riley R."/>
            <person name="Wiebenga A."/>
            <person name="Aguilar-Osorio G."/>
            <person name="Amillis S."/>
            <person name="Uchima C.A."/>
            <person name="Anderluh G."/>
            <person name="Asadollahi M."/>
            <person name="Askin M."/>
            <person name="Barry K."/>
            <person name="Battaglia E."/>
            <person name="Bayram O."/>
            <person name="Benocci T."/>
            <person name="Braus-Stromeyer S.A."/>
            <person name="Caldana C."/>
            <person name="Canovas D."/>
            <person name="Cerqueira G.C."/>
            <person name="Chen F."/>
            <person name="Chen W."/>
            <person name="Choi C."/>
            <person name="Clum A."/>
            <person name="Dos Santos R.A."/>
            <person name="Damasio A.R."/>
            <person name="Diallinas G."/>
            <person name="Emri T."/>
            <person name="Fekete E."/>
            <person name="Flipphi M."/>
            <person name="Freyberg S."/>
            <person name="Gallo A."/>
            <person name="Gournas C."/>
            <person name="Habgood R."/>
            <person name="Hainaut M."/>
            <person name="Harispe M.L."/>
            <person name="Henrissat B."/>
            <person name="Hilden K.S."/>
            <person name="Hope R."/>
            <person name="Hossain A."/>
            <person name="Karabika E."/>
            <person name="Karaffa L."/>
            <person name="Karanyi Z."/>
            <person name="Krasevec N."/>
            <person name="Kuo A."/>
            <person name="Kusch H."/>
            <person name="LaButti K."/>
            <person name="Lagendijk E.L."/>
            <person name="Lapidus A."/>
            <person name="Levasseur A."/>
            <person name="Lindquist E."/>
            <person name="Lipzen A."/>
            <person name="Logrieco A.F."/>
            <person name="MacCabe A."/>
            <person name="Maekelae M.R."/>
            <person name="Malavazi I."/>
            <person name="Melin P."/>
            <person name="Meyer V."/>
            <person name="Mielnichuk N."/>
            <person name="Miskei M."/>
            <person name="Molnar A.P."/>
            <person name="Mule G."/>
            <person name="Ngan C.Y."/>
            <person name="Orejas M."/>
            <person name="Orosz E."/>
            <person name="Ouedraogo J.P."/>
            <person name="Overkamp K.M."/>
            <person name="Park H.-S."/>
            <person name="Perrone G."/>
            <person name="Piumi F."/>
            <person name="Punt P.J."/>
            <person name="Ram A.F."/>
            <person name="Ramon A."/>
            <person name="Rauscher S."/>
            <person name="Record E."/>
            <person name="Riano-Pachon D.M."/>
            <person name="Robert V."/>
            <person name="Roehrig J."/>
            <person name="Ruller R."/>
            <person name="Salamov A."/>
            <person name="Salih N.S."/>
            <person name="Samson R.A."/>
            <person name="Sandor E."/>
            <person name="Sanguinetti M."/>
            <person name="Schuetze T."/>
            <person name="Sepcic K."/>
            <person name="Shelest E."/>
            <person name="Sherlock G."/>
            <person name="Sophianopoulou V."/>
            <person name="Squina F.M."/>
            <person name="Sun H."/>
            <person name="Susca A."/>
            <person name="Todd R.B."/>
            <person name="Tsang A."/>
            <person name="Unkles S.E."/>
            <person name="van de Wiele N."/>
            <person name="van Rossen-Uffink D."/>
            <person name="Oliveira J.V."/>
            <person name="Vesth T.C."/>
            <person name="Visser J."/>
            <person name="Yu J.-H."/>
            <person name="Zhou M."/>
            <person name="Andersen M.R."/>
            <person name="Archer D.B."/>
            <person name="Baker S.E."/>
            <person name="Benoit I."/>
            <person name="Brakhage A.A."/>
            <person name="Braus G.H."/>
            <person name="Fischer R."/>
            <person name="Frisvad J.C."/>
            <person name="Goldman G.H."/>
            <person name="Houbraken J."/>
            <person name="Oakley B."/>
            <person name="Pocsi I."/>
            <person name="Scazzocchio C."/>
            <person name="Seiboth B."/>
            <person name="vanKuyk P.A."/>
            <person name="Wortman J."/>
            <person name="Dyer P.S."/>
            <person name="Grigoriev I.V."/>
        </authorList>
    </citation>
    <scope>NUCLEOTIDE SEQUENCE [LARGE SCALE GENOMIC DNA]</scope>
    <source>
        <strain evidence="2">DTO 134E9</strain>
    </source>
</reference>
<dbReference type="PANTHER" id="PTHR48100:SF54">
    <property type="entry name" value="PHOSPHATASE SPAC5H10.03-RELATED"/>
    <property type="match status" value="1"/>
</dbReference>
<gene>
    <name evidence="1" type="ORF">ASPWEDRAFT_103544</name>
</gene>
<dbReference type="SMART" id="SM00855">
    <property type="entry name" value="PGAM"/>
    <property type="match status" value="1"/>
</dbReference>
<dbReference type="InterPro" id="IPR029033">
    <property type="entry name" value="His_PPase_superfam"/>
</dbReference>
<dbReference type="GO" id="GO:0005737">
    <property type="term" value="C:cytoplasm"/>
    <property type="evidence" value="ECO:0007669"/>
    <property type="project" value="TreeGrafter"/>
</dbReference>
<evidence type="ECO:0000313" key="1">
    <source>
        <dbReference type="EMBL" id="OJJ39504.1"/>
    </source>
</evidence>
<dbReference type="InterPro" id="IPR013078">
    <property type="entry name" value="His_Pase_superF_clade-1"/>
</dbReference>
<dbReference type="Pfam" id="PF00300">
    <property type="entry name" value="His_Phos_1"/>
    <property type="match status" value="1"/>
</dbReference>
<name>A0A1L9RXA1_ASPWE</name>
<dbReference type="CDD" id="cd07067">
    <property type="entry name" value="HP_PGM_like"/>
    <property type="match status" value="1"/>
</dbReference>
<dbReference type="GO" id="GO:0016791">
    <property type="term" value="F:phosphatase activity"/>
    <property type="evidence" value="ECO:0007669"/>
    <property type="project" value="TreeGrafter"/>
</dbReference>
<dbReference type="Gene3D" id="3.40.50.1240">
    <property type="entry name" value="Phosphoglycerate mutase-like"/>
    <property type="match status" value="1"/>
</dbReference>
<evidence type="ECO:0000313" key="2">
    <source>
        <dbReference type="Proteomes" id="UP000184383"/>
    </source>
</evidence>